<dbReference type="Proteomes" id="UP001168972">
    <property type="component" value="Unassembled WGS sequence"/>
</dbReference>
<gene>
    <name evidence="1" type="ORF">PV327_008158</name>
</gene>
<dbReference type="EMBL" id="JAQQBR010001834">
    <property type="protein sequence ID" value="KAK0161740.1"/>
    <property type="molecule type" value="Genomic_DNA"/>
</dbReference>
<name>A0AA39KGM6_MICHY</name>
<proteinExistence type="predicted"/>
<organism evidence="1 2">
    <name type="scientific">Microctonus hyperodae</name>
    <name type="common">Parasitoid wasp</name>
    <dbReference type="NCBI Taxonomy" id="165561"/>
    <lineage>
        <taxon>Eukaryota</taxon>
        <taxon>Metazoa</taxon>
        <taxon>Ecdysozoa</taxon>
        <taxon>Arthropoda</taxon>
        <taxon>Hexapoda</taxon>
        <taxon>Insecta</taxon>
        <taxon>Pterygota</taxon>
        <taxon>Neoptera</taxon>
        <taxon>Endopterygota</taxon>
        <taxon>Hymenoptera</taxon>
        <taxon>Apocrita</taxon>
        <taxon>Ichneumonoidea</taxon>
        <taxon>Braconidae</taxon>
        <taxon>Euphorinae</taxon>
        <taxon>Microctonus</taxon>
    </lineage>
</organism>
<comment type="caution">
    <text evidence="1">The sequence shown here is derived from an EMBL/GenBank/DDBJ whole genome shotgun (WGS) entry which is preliminary data.</text>
</comment>
<reference evidence="1" key="2">
    <citation type="submission" date="2023-03" db="EMBL/GenBank/DDBJ databases">
        <authorList>
            <person name="Inwood S.N."/>
            <person name="Skelly J.G."/>
            <person name="Guhlin J."/>
            <person name="Harrop T.W.R."/>
            <person name="Goldson S.G."/>
            <person name="Dearden P.K."/>
        </authorList>
    </citation>
    <scope>NUCLEOTIDE SEQUENCE</scope>
    <source>
        <strain evidence="1">Lincoln</strain>
        <tissue evidence="1">Whole body</tissue>
    </source>
</reference>
<dbReference type="AlphaFoldDB" id="A0AA39KGM6"/>
<evidence type="ECO:0000313" key="1">
    <source>
        <dbReference type="EMBL" id="KAK0161740.1"/>
    </source>
</evidence>
<protein>
    <submittedName>
        <fullName evidence="1">Uncharacterized protein</fullName>
    </submittedName>
</protein>
<evidence type="ECO:0000313" key="2">
    <source>
        <dbReference type="Proteomes" id="UP001168972"/>
    </source>
</evidence>
<accession>A0AA39KGM6</accession>
<keyword evidence="2" id="KW-1185">Reference proteome</keyword>
<sequence length="179" mass="20851">MPQKNIRFHHEWRLCQLKSTQGLVLPYLNSFSSNLLPEVKFNIFCGLLDTDEIVVVLSKTPDVPADISIEIEIENTDIYEPKYIDGWTNNYTLKFYFETINIKKCSEFLSRYKFKCTITWHGFKESIPDIIHDESNNFLVSPDSRDTETPIDKEKISVDKSFLIDAYSPRASFSDNYVS</sequence>
<reference evidence="1" key="1">
    <citation type="journal article" date="2023" name="bioRxiv">
        <title>Scaffold-level genome assemblies of two parasitoid biocontrol wasps reveal the parthenogenesis mechanism and an associated novel virus.</title>
        <authorList>
            <person name="Inwood S."/>
            <person name="Skelly J."/>
            <person name="Guhlin J."/>
            <person name="Harrop T."/>
            <person name="Goldson S."/>
            <person name="Dearden P."/>
        </authorList>
    </citation>
    <scope>NUCLEOTIDE SEQUENCE</scope>
    <source>
        <strain evidence="1">Lincoln</strain>
        <tissue evidence="1">Whole body</tissue>
    </source>
</reference>